<accession>M1XK45</accession>
<evidence type="ECO:0000259" key="2">
    <source>
        <dbReference type="Pfam" id="PF25938"/>
    </source>
</evidence>
<feature type="domain" description="DUF7981" evidence="2">
    <location>
        <begin position="5"/>
        <end position="69"/>
    </location>
</feature>
<dbReference type="InterPro" id="IPR058287">
    <property type="entry name" value="DUF7981"/>
</dbReference>
<evidence type="ECO:0000256" key="1">
    <source>
        <dbReference type="SAM" id="Phobius"/>
    </source>
</evidence>
<dbReference type="HOGENOM" id="CLU_184943_2_1_2"/>
<evidence type="ECO:0000313" key="3">
    <source>
        <dbReference type="EMBL" id="CCQ35241.1"/>
    </source>
</evidence>
<dbReference type="KEGG" id="nmo:Nmlp_1029"/>
<dbReference type="RefSeq" id="WP_015408091.1">
    <property type="nucleotide sequence ID" value="NC_020388.1"/>
</dbReference>
<dbReference type="GeneID" id="14652170"/>
<keyword evidence="1" id="KW-1133">Transmembrane helix</keyword>
<feature type="transmembrane region" description="Helical" evidence="1">
    <location>
        <begin position="12"/>
        <end position="32"/>
    </location>
</feature>
<dbReference type="eggNOG" id="arCOG06419">
    <property type="taxonomic scope" value="Archaea"/>
</dbReference>
<dbReference type="STRING" id="268739.Nmlp_1029"/>
<proteinExistence type="predicted"/>
<name>M1XK45_NATM8</name>
<organism evidence="3 4">
    <name type="scientific">Natronomonas moolapensis (strain DSM 18674 / CECT 7526 / JCM 14361 / 8.8.11)</name>
    <dbReference type="NCBI Taxonomy" id="268739"/>
    <lineage>
        <taxon>Archaea</taxon>
        <taxon>Methanobacteriati</taxon>
        <taxon>Methanobacteriota</taxon>
        <taxon>Stenosarchaea group</taxon>
        <taxon>Halobacteria</taxon>
        <taxon>Halobacteriales</taxon>
        <taxon>Natronomonadaceae</taxon>
        <taxon>Natronomonas</taxon>
    </lineage>
</organism>
<keyword evidence="1" id="KW-0812">Transmembrane</keyword>
<protein>
    <recommendedName>
        <fullName evidence="2">DUF7981 domain-containing protein</fullName>
    </recommendedName>
</protein>
<feature type="transmembrane region" description="Helical" evidence="1">
    <location>
        <begin position="38"/>
        <end position="60"/>
    </location>
</feature>
<evidence type="ECO:0000313" key="4">
    <source>
        <dbReference type="Proteomes" id="UP000011867"/>
    </source>
</evidence>
<dbReference type="Pfam" id="PF25938">
    <property type="entry name" value="DUF7981"/>
    <property type="match status" value="1"/>
</dbReference>
<dbReference type="EMBL" id="HF582854">
    <property type="protein sequence ID" value="CCQ35241.1"/>
    <property type="molecule type" value="Genomic_DNA"/>
</dbReference>
<dbReference type="Proteomes" id="UP000011867">
    <property type="component" value="Chromosome"/>
</dbReference>
<keyword evidence="4" id="KW-1185">Reference proteome</keyword>
<keyword evidence="1" id="KW-0472">Membrane</keyword>
<sequence>MPFVTPRRRSALLWGLVGAFSFLVAHGLYLLLGGTFLGVPPVTAVTLAVFAVAAASSGYLERRLGVAGRRPDADE</sequence>
<reference evidence="3 4" key="1">
    <citation type="journal article" date="2013" name="Genome Announc.">
        <title>Genome of the haloarchaeon Natronomonas moolapensis, a neutrophilic member of a previously haloalkaliphilic genus.</title>
        <authorList>
            <person name="Dyall-Smith M.L."/>
            <person name="Pfeiffer F."/>
            <person name="Oberwinkler T."/>
            <person name="Klee K."/>
            <person name="Rampp M."/>
            <person name="Palm P."/>
            <person name="Gross K."/>
            <person name="Schuster S.C."/>
            <person name="Oesterhelt D."/>
        </authorList>
    </citation>
    <scope>NUCLEOTIDE SEQUENCE [LARGE SCALE GENOMIC DNA]</scope>
    <source>
        <strain evidence="4">DSM 18674 / JCM 14361 / 8.8.11</strain>
    </source>
</reference>
<gene>
    <name evidence="3" type="ordered locus">Nmlp_1029</name>
</gene>
<dbReference type="AlphaFoldDB" id="M1XK45"/>